<sequence>MGAASAVKPFLWASGCVAPEAFRCLSREVSSLGSLPSVTRLEGPLRRLGEASELMVEVDFEAVGSSALWSLRLYFSEAGVLARWLLPPQGPAGEEVQLEALHRMQSTSWLQVVRAFDDIASGIAAAAPRPRLTPGAEMARRGAALYEKPWVEFLDPSLKRLLRRLQQGLVEPHRSCKRCLGYRPQAFHAGVSVGRRLLERLQVKEISSGVYSFPALSPEFCRLLLAEVSHFRGLQRANSMHRFGGVLAEMGLGSRVAEFQRQVLQPLARRLFPGVGDELETFHAFVVRYMRDRDVELAPHRDDAEVTFNMALVQRTRGCRLVFCGLMQDRDVHQHRLSHQFPGEGWAVLHLGRQVHATEPIIQGERSNLVIWSRSWAWRAAGGDGQLPTVPPEMPGHAMCGRAKVSGFDAIFACPFGCHPACCFLLKAYWSSHGNKPQHPCKSKFFNQLLPRTPTNTPAKHTSNNGLLQPFPKCV</sequence>
<keyword evidence="2" id="KW-0847">Vitamin C</keyword>
<dbReference type="Proteomes" id="UP001178507">
    <property type="component" value="Unassembled WGS sequence"/>
</dbReference>
<evidence type="ECO:0000313" key="7">
    <source>
        <dbReference type="Proteomes" id="UP001178507"/>
    </source>
</evidence>
<dbReference type="InterPro" id="IPR006620">
    <property type="entry name" value="Pro_4_hyd_alph"/>
</dbReference>
<dbReference type="PANTHER" id="PTHR24014:SF4">
    <property type="entry name" value="2-OXOGLUTARATE AND IRON-DEPENDENT OXYGENASE DOMAIN-CONTAINING PROTEIN 2"/>
    <property type="match status" value="1"/>
</dbReference>
<dbReference type="GO" id="GO:0005506">
    <property type="term" value="F:iron ion binding"/>
    <property type="evidence" value="ECO:0007669"/>
    <property type="project" value="InterPro"/>
</dbReference>
<evidence type="ECO:0000256" key="3">
    <source>
        <dbReference type="ARBA" id="ARBA00022964"/>
    </source>
</evidence>
<keyword evidence="4" id="KW-0560">Oxidoreductase</keyword>
<evidence type="ECO:0000256" key="1">
    <source>
        <dbReference type="ARBA" id="ARBA00001961"/>
    </source>
</evidence>
<evidence type="ECO:0000313" key="6">
    <source>
        <dbReference type="EMBL" id="CAJ1399612.1"/>
    </source>
</evidence>
<keyword evidence="3" id="KW-0223">Dioxygenase</keyword>
<dbReference type="EMBL" id="CAUJNA010003342">
    <property type="protein sequence ID" value="CAJ1399612.1"/>
    <property type="molecule type" value="Genomic_DNA"/>
</dbReference>
<protein>
    <recommendedName>
        <fullName evidence="5">Prolyl 4-hydroxylase alpha subunit domain-containing protein</fullName>
    </recommendedName>
</protein>
<dbReference type="GO" id="GO:0016705">
    <property type="term" value="F:oxidoreductase activity, acting on paired donors, with incorporation or reduction of molecular oxygen"/>
    <property type="evidence" value="ECO:0007669"/>
    <property type="project" value="InterPro"/>
</dbReference>
<feature type="domain" description="Prolyl 4-hydroxylase alpha subunit" evidence="5">
    <location>
        <begin position="208"/>
        <end position="374"/>
    </location>
</feature>
<proteinExistence type="predicted"/>
<comment type="caution">
    <text evidence="6">The sequence shown here is derived from an EMBL/GenBank/DDBJ whole genome shotgun (WGS) entry which is preliminary data.</text>
</comment>
<evidence type="ECO:0000259" key="5">
    <source>
        <dbReference type="SMART" id="SM00702"/>
    </source>
</evidence>
<dbReference type="GO" id="GO:0051213">
    <property type="term" value="F:dioxygenase activity"/>
    <property type="evidence" value="ECO:0007669"/>
    <property type="project" value="UniProtKB-KW"/>
</dbReference>
<dbReference type="Pfam" id="PF25238">
    <property type="entry name" value="OGFOD2-like"/>
    <property type="match status" value="1"/>
</dbReference>
<reference evidence="6" key="1">
    <citation type="submission" date="2023-08" db="EMBL/GenBank/DDBJ databases">
        <authorList>
            <person name="Chen Y."/>
            <person name="Shah S."/>
            <person name="Dougan E. K."/>
            <person name="Thang M."/>
            <person name="Chan C."/>
        </authorList>
    </citation>
    <scope>NUCLEOTIDE SEQUENCE</scope>
</reference>
<organism evidence="6 7">
    <name type="scientific">Effrenium voratum</name>
    <dbReference type="NCBI Taxonomy" id="2562239"/>
    <lineage>
        <taxon>Eukaryota</taxon>
        <taxon>Sar</taxon>
        <taxon>Alveolata</taxon>
        <taxon>Dinophyceae</taxon>
        <taxon>Suessiales</taxon>
        <taxon>Symbiodiniaceae</taxon>
        <taxon>Effrenium</taxon>
    </lineage>
</organism>
<evidence type="ECO:0000256" key="4">
    <source>
        <dbReference type="ARBA" id="ARBA00023002"/>
    </source>
</evidence>
<evidence type="ECO:0000256" key="2">
    <source>
        <dbReference type="ARBA" id="ARBA00022896"/>
    </source>
</evidence>
<dbReference type="GO" id="GO:0031418">
    <property type="term" value="F:L-ascorbic acid binding"/>
    <property type="evidence" value="ECO:0007669"/>
    <property type="project" value="UniProtKB-KW"/>
</dbReference>
<dbReference type="PANTHER" id="PTHR24014">
    <property type="entry name" value="2-OXOGLUTARATE AND IRON-DEPENDENT OXYGENASE DOMAIN-CONTAINING PROTEIN 2"/>
    <property type="match status" value="1"/>
</dbReference>
<name>A0AA36J5S1_9DINO</name>
<accession>A0AA36J5S1</accession>
<dbReference type="SMART" id="SM00702">
    <property type="entry name" value="P4Hc"/>
    <property type="match status" value="1"/>
</dbReference>
<gene>
    <name evidence="6" type="ORF">EVOR1521_LOCUS23119</name>
</gene>
<dbReference type="AlphaFoldDB" id="A0AA36J5S1"/>
<keyword evidence="7" id="KW-1185">Reference proteome</keyword>
<comment type="cofactor">
    <cofactor evidence="1">
        <name>L-ascorbate</name>
        <dbReference type="ChEBI" id="CHEBI:38290"/>
    </cofactor>
</comment>